<evidence type="ECO:0000313" key="2">
    <source>
        <dbReference type="EMBL" id="KAK3260301.1"/>
    </source>
</evidence>
<reference evidence="2 4" key="1">
    <citation type="journal article" date="2015" name="Genome Biol. Evol.">
        <title>Comparative Genomics of a Bacterivorous Green Alga Reveals Evolutionary Causalities and Consequences of Phago-Mixotrophic Mode of Nutrition.</title>
        <authorList>
            <person name="Burns J.A."/>
            <person name="Paasch A."/>
            <person name="Narechania A."/>
            <person name="Kim E."/>
        </authorList>
    </citation>
    <scope>NUCLEOTIDE SEQUENCE [LARGE SCALE GENOMIC DNA]</scope>
    <source>
        <strain evidence="2">PLY_AMNH</strain>
    </source>
</reference>
<feature type="compositionally biased region" description="Low complexity" evidence="1">
    <location>
        <begin position="102"/>
        <end position="118"/>
    </location>
</feature>
<dbReference type="AlphaFoldDB" id="A0AAE0FJR5"/>
<accession>A0AAE0FJR5</accession>
<name>A0AAE0FJR5_9CHLO</name>
<keyword evidence="4" id="KW-1185">Reference proteome</keyword>
<dbReference type="EMBL" id="LGRX02017880">
    <property type="protein sequence ID" value="KAK3260301.1"/>
    <property type="molecule type" value="Genomic_DNA"/>
</dbReference>
<comment type="caution">
    <text evidence="2">The sequence shown here is derived from an EMBL/GenBank/DDBJ whole genome shotgun (WGS) entry which is preliminary data.</text>
</comment>
<protein>
    <submittedName>
        <fullName evidence="2">Uncharacterized protein</fullName>
    </submittedName>
</protein>
<sequence>MRNPEPTTPVNEPAPGTAADMPSPQKRKGSLAYWKAKAEMYKAIAEEWEMFETSPVMRGLLTPETLPPLPPKPSKGRLTDYHGSFSFNDIRGKKRARKEATEQAGAEAEARRVAASQRAADRDAERDARETERSATRARLEAEWESCGTVCSCLARYAVFVAGTRVVCPMKGMKKCLFCTEIKKSVCGKAACKRQRLAAVQ</sequence>
<gene>
    <name evidence="2" type="ORF">CYMTET_30735</name>
    <name evidence="3" type="ORF">CYMTET_8103</name>
</gene>
<feature type="region of interest" description="Disordered" evidence="1">
    <location>
        <begin position="92"/>
        <end position="135"/>
    </location>
</feature>
<proteinExistence type="predicted"/>
<dbReference type="EMBL" id="LGRX02002411">
    <property type="protein sequence ID" value="KAK3284238.1"/>
    <property type="molecule type" value="Genomic_DNA"/>
</dbReference>
<evidence type="ECO:0000256" key="1">
    <source>
        <dbReference type="SAM" id="MobiDB-lite"/>
    </source>
</evidence>
<reference evidence="2" key="2">
    <citation type="submission" date="2023-06" db="EMBL/GenBank/DDBJ databases">
        <title>Long-read-based genome assembly of the green algal bacterivore Cymbomonas tetramitiformis.</title>
        <authorList>
            <person name="Gyaltshen Y."/>
            <person name="Rozenberg A."/>
            <person name="Paasch A."/>
            <person name="Burns J.A."/>
            <person name="Warring S."/>
            <person name="Larson R."/>
            <person name="Maurer-Alcala X."/>
            <person name="Dacks J."/>
            <person name="Kim E."/>
        </authorList>
    </citation>
    <scope>NUCLEOTIDE SEQUENCE</scope>
    <source>
        <strain evidence="2">PLY_AMNH</strain>
    </source>
</reference>
<feature type="compositionally biased region" description="Basic and acidic residues" evidence="1">
    <location>
        <begin position="119"/>
        <end position="135"/>
    </location>
</feature>
<dbReference type="Proteomes" id="UP001190700">
    <property type="component" value="Unassembled WGS sequence"/>
</dbReference>
<feature type="region of interest" description="Disordered" evidence="1">
    <location>
        <begin position="1"/>
        <end position="30"/>
    </location>
</feature>
<evidence type="ECO:0000313" key="3">
    <source>
        <dbReference type="EMBL" id="KAK3284238.1"/>
    </source>
</evidence>
<feature type="region of interest" description="Disordered" evidence="1">
    <location>
        <begin position="62"/>
        <end position="81"/>
    </location>
</feature>
<evidence type="ECO:0000313" key="4">
    <source>
        <dbReference type="Proteomes" id="UP001190700"/>
    </source>
</evidence>
<organism evidence="2 4">
    <name type="scientific">Cymbomonas tetramitiformis</name>
    <dbReference type="NCBI Taxonomy" id="36881"/>
    <lineage>
        <taxon>Eukaryota</taxon>
        <taxon>Viridiplantae</taxon>
        <taxon>Chlorophyta</taxon>
        <taxon>Pyramimonadophyceae</taxon>
        <taxon>Pyramimonadales</taxon>
        <taxon>Pyramimonadaceae</taxon>
        <taxon>Cymbomonas</taxon>
    </lineage>
</organism>